<evidence type="ECO:0008006" key="4">
    <source>
        <dbReference type="Google" id="ProtNLM"/>
    </source>
</evidence>
<proteinExistence type="predicted"/>
<organism evidence="2 3">
    <name type="scientific">Mesoterricola silvestris</name>
    <dbReference type="NCBI Taxonomy" id="2927979"/>
    <lineage>
        <taxon>Bacteria</taxon>
        <taxon>Pseudomonadati</taxon>
        <taxon>Acidobacteriota</taxon>
        <taxon>Holophagae</taxon>
        <taxon>Holophagales</taxon>
        <taxon>Holophagaceae</taxon>
        <taxon>Mesoterricola</taxon>
    </lineage>
</organism>
<keyword evidence="1" id="KW-0812">Transmembrane</keyword>
<keyword evidence="1" id="KW-0472">Membrane</keyword>
<feature type="transmembrane region" description="Helical" evidence="1">
    <location>
        <begin position="66"/>
        <end position="84"/>
    </location>
</feature>
<evidence type="ECO:0000256" key="1">
    <source>
        <dbReference type="SAM" id="Phobius"/>
    </source>
</evidence>
<sequence length="107" mass="12047">MAVTMGVNRPEAGDGMLFQRKEKGVDPRERALWGDLMGLGMVFPIAIVLGFFLGRWIGGFFGHPRAGMWVGLVWGVATGFWELYKTTVRLDRYDEAERKRKDDSHGG</sequence>
<name>A0AA48GL03_9BACT</name>
<dbReference type="EMBL" id="AP027080">
    <property type="protein sequence ID" value="BDU75011.1"/>
    <property type="molecule type" value="Genomic_DNA"/>
</dbReference>
<keyword evidence="3" id="KW-1185">Reference proteome</keyword>
<dbReference type="Proteomes" id="UP001238179">
    <property type="component" value="Chromosome"/>
</dbReference>
<feature type="transmembrane region" description="Helical" evidence="1">
    <location>
        <begin position="31"/>
        <end position="54"/>
    </location>
</feature>
<keyword evidence="1" id="KW-1133">Transmembrane helix</keyword>
<dbReference type="KEGG" id="msil:METEAL_41850"/>
<dbReference type="Pfam" id="PF09527">
    <property type="entry name" value="ATPase_gene1"/>
    <property type="match status" value="1"/>
</dbReference>
<reference evidence="3" key="1">
    <citation type="journal article" date="2023" name="Int. J. Syst. Evol. Microbiol.">
        <title>Mesoterricola silvestris gen. nov., sp. nov., Mesoterricola sediminis sp. nov., Geothrix oryzae sp. nov., Geothrix edaphica sp. nov., Geothrix rubra sp. nov., and Geothrix limicola sp. nov., six novel members of Acidobacteriota isolated from soils.</title>
        <authorList>
            <person name="Itoh H."/>
            <person name="Sugisawa Y."/>
            <person name="Mise K."/>
            <person name="Xu Z."/>
            <person name="Kuniyasu M."/>
            <person name="Ushijima N."/>
            <person name="Kawano K."/>
            <person name="Kobayashi E."/>
            <person name="Shiratori Y."/>
            <person name="Masuda Y."/>
            <person name="Senoo K."/>
        </authorList>
    </citation>
    <scope>NUCLEOTIDE SEQUENCE [LARGE SCALE GENOMIC DNA]</scope>
    <source>
        <strain evidence="3">W79</strain>
    </source>
</reference>
<gene>
    <name evidence="2" type="ORF">METEAL_41850</name>
</gene>
<protein>
    <recommendedName>
        <fullName evidence="4">AtpZ/AtpI family protein</fullName>
    </recommendedName>
</protein>
<dbReference type="AlphaFoldDB" id="A0AA48GL03"/>
<accession>A0AA48GL03</accession>
<dbReference type="InterPro" id="IPR032820">
    <property type="entry name" value="ATPase_put"/>
</dbReference>
<evidence type="ECO:0000313" key="2">
    <source>
        <dbReference type="EMBL" id="BDU75011.1"/>
    </source>
</evidence>
<evidence type="ECO:0000313" key="3">
    <source>
        <dbReference type="Proteomes" id="UP001238179"/>
    </source>
</evidence>